<dbReference type="InterPro" id="IPR011766">
    <property type="entry name" value="TPP_enzyme_TPP-bd"/>
</dbReference>
<reference evidence="7 8" key="1">
    <citation type="submission" date="2016-01" db="EMBL/GenBank/DDBJ databases">
        <title>Streptomyces amritsarensis strain MTCC 11845 genome sequencing and assembly.</title>
        <authorList>
            <person name="Sharma D."/>
            <person name="Nair G.R."/>
            <person name="Kaur G."/>
            <person name="Manhas R.K."/>
            <person name="Mayilraj S."/>
        </authorList>
    </citation>
    <scope>NUCLEOTIDE SEQUENCE [LARGE SCALE GENOMIC DNA]</scope>
    <source>
        <strain evidence="7 8">MTCC 11845</strain>
    </source>
</reference>
<dbReference type="Pfam" id="PF00205">
    <property type="entry name" value="TPP_enzyme_M"/>
    <property type="match status" value="1"/>
</dbReference>
<dbReference type="InterPro" id="IPR012001">
    <property type="entry name" value="Thiamin_PyroP_enz_TPP-bd_dom"/>
</dbReference>
<dbReference type="PANTHER" id="PTHR18968">
    <property type="entry name" value="THIAMINE PYROPHOSPHATE ENZYMES"/>
    <property type="match status" value="1"/>
</dbReference>
<evidence type="ECO:0000256" key="3">
    <source>
        <dbReference type="RuleBase" id="RU362132"/>
    </source>
</evidence>
<dbReference type="NCBIfam" id="TIGR04377">
    <property type="entry name" value="myo_inos_iolD"/>
    <property type="match status" value="1"/>
</dbReference>
<dbReference type="Pfam" id="PF02776">
    <property type="entry name" value="TPP_enzyme_N"/>
    <property type="match status" value="1"/>
</dbReference>
<dbReference type="InterPro" id="IPR029035">
    <property type="entry name" value="DHS-like_NAD/FAD-binding_dom"/>
</dbReference>
<sequence>MRLTVAQALVRFLAAQYTERDGRRRRLVAATWGIFGHGNVAGIGQALLECGPEAMPFLQGRNEQAMVHAAVGYARQSGRLSTHAVTTSIGPGATNLVTGAALATINRIPVLLLPGDTFATRPADPVLQQLEVPHAGDVSVNDALRPVSRHFDRITRPEALIPAALQAVRVLTDPVQTGAVTLALPQDVQAEAYDWPEEFFAERVWGVRRPRPDRAELATAADAVRASARPLIVAGGGIRHSAAQASLAALAEATGIPVTVTQAGKGVLPYGHPHDVGGIGHTGTATAAALARDADLVIAAGTRLSDFTTASATLFHNPAVRFIGLNLDPYDAHKLAARPLVADAREALDDLRAALAGHRVPAAYETAYRQEAARWEARVDQAYAVSAPDEELPPTQAQVLGLLDRLVDGSDILVNAAGSLPGDLHKLWRARSADQYHLEYGYSCMGYEIPAAIGVALAAPGRPVWALVGDGTYLMNPTEIVTAVQEGVPIRVVVLDNHGYASIGGLSGAVGGEGFGTAYRFRAPDGTYTGDPLPVDLAANAASLGMAVIRARTVRDLREALAEARSATRPTCVYVQTRTPDTVSGPPPAQAWWDVPVAETATRKAAAQAREEYDRQAAQRRRHL</sequence>
<evidence type="ECO:0000313" key="8">
    <source>
        <dbReference type="Proteomes" id="UP000187151"/>
    </source>
</evidence>
<feature type="domain" description="Thiamine pyrophosphate enzyme N-terminal TPP-binding" evidence="6">
    <location>
        <begin position="54"/>
        <end position="119"/>
    </location>
</feature>
<evidence type="ECO:0000259" key="5">
    <source>
        <dbReference type="Pfam" id="PF02775"/>
    </source>
</evidence>
<organism evidence="7 8">
    <name type="scientific">Streptomyces amritsarensis</name>
    <dbReference type="NCBI Taxonomy" id="681158"/>
    <lineage>
        <taxon>Bacteria</taxon>
        <taxon>Bacillati</taxon>
        <taxon>Actinomycetota</taxon>
        <taxon>Actinomycetes</taxon>
        <taxon>Kitasatosporales</taxon>
        <taxon>Streptomycetaceae</taxon>
        <taxon>Streptomyces</taxon>
    </lineage>
</organism>
<dbReference type="InterPro" id="IPR012000">
    <property type="entry name" value="Thiamin_PyroP_enz_cen_dom"/>
</dbReference>
<feature type="domain" description="Thiamine pyrophosphate enzyme central" evidence="4">
    <location>
        <begin position="218"/>
        <end position="351"/>
    </location>
</feature>
<dbReference type="InterPro" id="IPR045229">
    <property type="entry name" value="TPP_enz"/>
</dbReference>
<dbReference type="EMBL" id="MQUR01000009">
    <property type="protein sequence ID" value="OLZ71308.1"/>
    <property type="molecule type" value="Genomic_DNA"/>
</dbReference>
<evidence type="ECO:0000313" key="7">
    <source>
        <dbReference type="EMBL" id="OLZ71308.1"/>
    </source>
</evidence>
<name>A0ABX3G7D0_9ACTN</name>
<gene>
    <name evidence="7" type="ORF">AVW11_06700</name>
</gene>
<accession>A0ABX3G7D0</accession>
<comment type="similarity">
    <text evidence="1 3">Belongs to the TPP enzyme family.</text>
</comment>
<dbReference type="SUPFAM" id="SSF52518">
    <property type="entry name" value="Thiamin diphosphate-binding fold (THDP-binding)"/>
    <property type="match status" value="2"/>
</dbReference>
<dbReference type="Gene3D" id="3.40.50.970">
    <property type="match status" value="2"/>
</dbReference>
<evidence type="ECO:0000259" key="4">
    <source>
        <dbReference type="Pfam" id="PF00205"/>
    </source>
</evidence>
<comment type="caution">
    <text evidence="7">The sequence shown here is derived from an EMBL/GenBank/DDBJ whole genome shotgun (WGS) entry which is preliminary data.</text>
</comment>
<evidence type="ECO:0000259" key="6">
    <source>
        <dbReference type="Pfam" id="PF02776"/>
    </source>
</evidence>
<proteinExistence type="inferred from homology"/>
<dbReference type="InterPro" id="IPR029061">
    <property type="entry name" value="THDP-binding"/>
</dbReference>
<feature type="domain" description="Thiamine pyrophosphate enzyme TPP-binding" evidence="5">
    <location>
        <begin position="417"/>
        <end position="574"/>
    </location>
</feature>
<dbReference type="RefSeq" id="WP_076043494.1">
    <property type="nucleotide sequence ID" value="NZ_MQUR01000009.1"/>
</dbReference>
<dbReference type="Pfam" id="PF02775">
    <property type="entry name" value="TPP_enzyme_C"/>
    <property type="match status" value="1"/>
</dbReference>
<protein>
    <submittedName>
        <fullName evidence="7">3D-(3,5/4)-trihydroxycyclohexane-1,2-dione acylhydrolase (Decyclizing)</fullName>
    </submittedName>
</protein>
<dbReference type="PANTHER" id="PTHR18968:SF9">
    <property type="entry name" value="3D-(3,5_4)-TRIHYDROXYCYCLOHEXANE-1,2-DIONE HYDROLASE"/>
    <property type="match status" value="1"/>
</dbReference>
<keyword evidence="8" id="KW-1185">Reference proteome</keyword>
<dbReference type="SUPFAM" id="SSF52467">
    <property type="entry name" value="DHS-like NAD/FAD-binding domain"/>
    <property type="match status" value="1"/>
</dbReference>
<dbReference type="InterPro" id="IPR030817">
    <property type="entry name" value="Myo_inos_IolD"/>
</dbReference>
<keyword evidence="2 3" id="KW-0786">Thiamine pyrophosphate</keyword>
<evidence type="ECO:0000256" key="1">
    <source>
        <dbReference type="ARBA" id="ARBA00007812"/>
    </source>
</evidence>
<dbReference type="Proteomes" id="UP000187151">
    <property type="component" value="Unassembled WGS sequence"/>
</dbReference>
<dbReference type="Gene3D" id="3.40.50.1220">
    <property type="entry name" value="TPP-binding domain"/>
    <property type="match status" value="1"/>
</dbReference>
<dbReference type="CDD" id="cd07035">
    <property type="entry name" value="TPP_PYR_POX_like"/>
    <property type="match status" value="1"/>
</dbReference>
<evidence type="ECO:0000256" key="2">
    <source>
        <dbReference type="ARBA" id="ARBA00023052"/>
    </source>
</evidence>